<evidence type="ECO:0000256" key="4">
    <source>
        <dbReference type="SAM" id="SignalP"/>
    </source>
</evidence>
<feature type="region of interest" description="Disordered" evidence="3">
    <location>
        <begin position="657"/>
        <end position="678"/>
    </location>
</feature>
<protein>
    <recommendedName>
        <fullName evidence="10">Hexamerin</fullName>
    </recommendedName>
</protein>
<evidence type="ECO:0000256" key="2">
    <source>
        <dbReference type="ARBA" id="ARBA00038082"/>
    </source>
</evidence>
<dbReference type="InterPro" id="IPR036697">
    <property type="entry name" value="Hemocyanin_N_sf"/>
</dbReference>
<feature type="domain" description="Hemocyanin middle" evidence="5">
    <location>
        <begin position="165"/>
        <end position="411"/>
    </location>
</feature>
<feature type="signal peptide" evidence="4">
    <location>
        <begin position="1"/>
        <end position="18"/>
    </location>
</feature>
<evidence type="ECO:0000259" key="6">
    <source>
        <dbReference type="Pfam" id="PF03722"/>
    </source>
</evidence>
<feature type="domain" description="Hemocyanin N-terminal" evidence="6">
    <location>
        <begin position="39"/>
        <end position="159"/>
    </location>
</feature>
<name>A0ABR3HL58_LOXSC</name>
<accession>A0ABR3HL58</accession>
<dbReference type="PANTHER" id="PTHR11511:SF5">
    <property type="entry name" value="FAT-BODY PROTEIN 1-RELATED"/>
    <property type="match status" value="1"/>
</dbReference>
<dbReference type="SUPFAM" id="SSF48056">
    <property type="entry name" value="Di-copper centre-containing domain"/>
    <property type="match status" value="1"/>
</dbReference>
<sequence>MKELTLILLSLTVGWSSAYLIKVPILPTQPRIAPVGWVHIQKLMLPLFENVCEDSTNMVIVQLANDFTLDTSNGDYMKTGVVENLRSLRTSKGFLPKGEIFTEYNKDHVSELKAVFELMYYAKDFDTFYRAASWARQNINCGLFVDAIYLAIVNRRDTEKISVPAPYELMPNYFINRDVVVKASFLLTGDEVTPSEDVRVEGNNYILDAKYTAELDDSDEDAKLAYFREDIGLNAYYFIRKLRNAPWFNTTLSDTNNFYGEQMFQMMKQFAARYDLERYSNELPELEGFNWDSAISPYDPMLIYSNGNEFDHRSFSGVLNDNEDVAFLKTIENNLAAVVTHLRQAGHNKSQILNHLIELLVTSDKSYETISRKLLGYDTTGNERQYSVLEHYMTAMRDPLFWRINKKIVQLINNALNVLPTYTRNELYFPGVEVRNVEIKKMMTSFDNFQFDVTDSLKTATANTTFQVKIVQPRLNHKPFTIKLNVSSLVTKKAFVKIYLGPKMMPGELALKKHLFVLLDMFELSLKRGSNVVSRSSEQMSSFSDDFMSLRTLKKKVEDAEFGLDALPLHTVESQIGYPSRLILPKGLSEGLPLQMFVFVAPFTKSTIGASTSMANIELNTAILSPGYPFDLPIETRQLFGLPNAFVKDIIVTHKSESKPNGGFGGRPSPKQPYDNSQTAFTVNRDDYNEYTQDNNVDENNYDDSLLVHGLLGDRPDFTYRKTNDNDFSAKKNQYRKKDDYATRRTDYRKMDFTTKDTEKRFGRNEKPEFEFISEENRFDQEDRTKYHVLPVHGLLGERPAFTFKNKDTANVNQYRKKDDYAAKRVEYNKVDFQNGADKMNTNEEFKFSYNNIDNMKDPKMTHDKSDKVIAEDFSTNDIVYDNTLPVHGLQGKTSEDVTVKKHKYEIKKDNYVQKAETKKIDYRKKAFDKKAQVGILDYTLLEKPENPNNMNEYISLEVEDMLPTQKIGEKVIKNALEKKLQNEIVGDKDIKEKKNKSVYKKTESDEEKSYDSVSKDVGKNKEVTISYTVKDKNNAEKIETKDYFNKYDQISKTINKDFNKNRTEITEPDTAKDKHFYKIIRDGSEEIDFYDEDGFAKTINRDIAKNKDATKFSDTMKDMTDKTETDGMYEHNMNGFTKTINKDVFKNKNPEKVTDETTKPATVRDYSIETYFNENVPVYSTERTKKRISVYDYLFPYNLDDEDSRVYE</sequence>
<reference evidence="8 9" key="1">
    <citation type="submission" date="2024-06" db="EMBL/GenBank/DDBJ databases">
        <title>A chromosome-level genome assembly of beet webworm, Loxostege sticticalis.</title>
        <authorList>
            <person name="Zhang Y."/>
        </authorList>
    </citation>
    <scope>NUCLEOTIDE SEQUENCE [LARGE SCALE GENOMIC DNA]</scope>
    <source>
        <strain evidence="8">AQ026</strain>
        <tissue evidence="8">Whole body</tissue>
    </source>
</reference>
<dbReference type="SUPFAM" id="SSF81296">
    <property type="entry name" value="E set domains"/>
    <property type="match status" value="1"/>
</dbReference>
<dbReference type="InterPro" id="IPR014756">
    <property type="entry name" value="Ig_E-set"/>
</dbReference>
<dbReference type="Gene3D" id="2.60.40.1520">
    <property type="entry name" value="Hemocyanin, C-terminal domain"/>
    <property type="match status" value="1"/>
</dbReference>
<dbReference type="InterPro" id="IPR008922">
    <property type="entry name" value="Di-copper_centre_dom_sf"/>
</dbReference>
<organism evidence="8 9">
    <name type="scientific">Loxostege sticticalis</name>
    <name type="common">Beet webworm moth</name>
    <dbReference type="NCBI Taxonomy" id="481309"/>
    <lineage>
        <taxon>Eukaryota</taxon>
        <taxon>Metazoa</taxon>
        <taxon>Ecdysozoa</taxon>
        <taxon>Arthropoda</taxon>
        <taxon>Hexapoda</taxon>
        <taxon>Insecta</taxon>
        <taxon>Pterygota</taxon>
        <taxon>Neoptera</taxon>
        <taxon>Endopterygota</taxon>
        <taxon>Lepidoptera</taxon>
        <taxon>Glossata</taxon>
        <taxon>Ditrysia</taxon>
        <taxon>Pyraloidea</taxon>
        <taxon>Crambidae</taxon>
        <taxon>Pyraustinae</taxon>
        <taxon>Loxostege</taxon>
    </lineage>
</organism>
<evidence type="ECO:0000256" key="1">
    <source>
        <dbReference type="ARBA" id="ARBA00022761"/>
    </source>
</evidence>
<feature type="chain" id="PRO_5045558228" description="Hexamerin" evidence="4">
    <location>
        <begin position="19"/>
        <end position="1209"/>
    </location>
</feature>
<evidence type="ECO:0000313" key="9">
    <source>
        <dbReference type="Proteomes" id="UP001549920"/>
    </source>
</evidence>
<dbReference type="InterPro" id="IPR037020">
    <property type="entry name" value="Hemocyanin_C_sf"/>
</dbReference>
<dbReference type="PROSITE" id="PS00210">
    <property type="entry name" value="HEMOCYANIN_2"/>
    <property type="match status" value="1"/>
</dbReference>
<dbReference type="PRINTS" id="PR00187">
    <property type="entry name" value="HAEMOCYANIN"/>
</dbReference>
<keyword evidence="4" id="KW-0732">Signal</keyword>
<evidence type="ECO:0008006" key="10">
    <source>
        <dbReference type="Google" id="ProtNLM"/>
    </source>
</evidence>
<dbReference type="Pfam" id="PF03723">
    <property type="entry name" value="Hemocyanin_C"/>
    <property type="match status" value="1"/>
</dbReference>
<keyword evidence="1" id="KW-0758">Storage protein</keyword>
<dbReference type="Pfam" id="PF03722">
    <property type="entry name" value="Hemocyanin_N"/>
    <property type="match status" value="1"/>
</dbReference>
<dbReference type="InterPro" id="IPR000896">
    <property type="entry name" value="Hemocyanin/hexamerin_mid_dom"/>
</dbReference>
<evidence type="ECO:0000313" key="8">
    <source>
        <dbReference type="EMBL" id="KAL0871139.1"/>
    </source>
</evidence>
<gene>
    <name evidence="8" type="ORF">ABMA27_004921</name>
</gene>
<dbReference type="InterPro" id="IPR005203">
    <property type="entry name" value="Hemocyanin_C"/>
</dbReference>
<feature type="domain" description="Hemocyanin C-terminal" evidence="7">
    <location>
        <begin position="422"/>
        <end position="654"/>
    </location>
</feature>
<dbReference type="SUPFAM" id="SSF48050">
    <property type="entry name" value="Hemocyanin, N-terminal domain"/>
    <property type="match status" value="1"/>
</dbReference>
<evidence type="ECO:0000259" key="5">
    <source>
        <dbReference type="Pfam" id="PF00372"/>
    </source>
</evidence>
<evidence type="ECO:0000256" key="3">
    <source>
        <dbReference type="SAM" id="MobiDB-lite"/>
    </source>
</evidence>
<dbReference type="Gene3D" id="1.20.1370.10">
    <property type="entry name" value="Hemocyanin, N-terminal domain"/>
    <property type="match status" value="1"/>
</dbReference>
<dbReference type="InterPro" id="IPR013788">
    <property type="entry name" value="Hemocyanin/hexamerin"/>
</dbReference>
<comment type="similarity">
    <text evidence="2">Belongs to the hemocyanin family.</text>
</comment>
<proteinExistence type="inferred from homology"/>
<dbReference type="PANTHER" id="PTHR11511">
    <property type="entry name" value="LARVAL STORAGE PROTEIN/PHENOLOXIDASE"/>
    <property type="match status" value="1"/>
</dbReference>
<dbReference type="Pfam" id="PF00372">
    <property type="entry name" value="Hemocyanin_M"/>
    <property type="match status" value="1"/>
</dbReference>
<dbReference type="Gene3D" id="1.10.1280.10">
    <property type="entry name" value="Di-copper center containing domain from catechol oxidase"/>
    <property type="match status" value="1"/>
</dbReference>
<dbReference type="Proteomes" id="UP001549920">
    <property type="component" value="Unassembled WGS sequence"/>
</dbReference>
<dbReference type="EMBL" id="JBEUOH010000017">
    <property type="protein sequence ID" value="KAL0871139.1"/>
    <property type="molecule type" value="Genomic_DNA"/>
</dbReference>
<dbReference type="InterPro" id="IPR005204">
    <property type="entry name" value="Hemocyanin_N"/>
</dbReference>
<comment type="caution">
    <text evidence="8">The sequence shown here is derived from an EMBL/GenBank/DDBJ whole genome shotgun (WGS) entry which is preliminary data.</text>
</comment>
<keyword evidence="9" id="KW-1185">Reference proteome</keyword>
<evidence type="ECO:0000259" key="7">
    <source>
        <dbReference type="Pfam" id="PF03723"/>
    </source>
</evidence>